<comment type="caution">
    <text evidence="15">The sequence shown here is derived from an EMBL/GenBank/DDBJ whole genome shotgun (WGS) entry which is preliminary data.</text>
</comment>
<evidence type="ECO:0000256" key="8">
    <source>
        <dbReference type="PROSITE-ProRule" id="PRU00284"/>
    </source>
</evidence>
<evidence type="ECO:0000259" key="11">
    <source>
        <dbReference type="PROSITE" id="PS50111"/>
    </source>
</evidence>
<dbReference type="InterPro" id="IPR004090">
    <property type="entry name" value="Chemotax_Me-accpt_rcpt"/>
</dbReference>
<dbReference type="InterPro" id="IPR003660">
    <property type="entry name" value="HAMP_dom"/>
</dbReference>
<keyword evidence="5 10" id="KW-0472">Membrane</keyword>
<evidence type="ECO:0000256" key="1">
    <source>
        <dbReference type="ARBA" id="ARBA00004429"/>
    </source>
</evidence>
<evidence type="ECO:0000259" key="13">
    <source>
        <dbReference type="PROSITE" id="PS50885"/>
    </source>
</evidence>
<dbReference type="InterPro" id="IPR032255">
    <property type="entry name" value="HBM"/>
</dbReference>
<comment type="subcellular location">
    <subcellularLocation>
        <location evidence="1">Cell inner membrane</location>
        <topology evidence="1">Multi-pass membrane protein</topology>
    </subcellularLocation>
</comment>
<dbReference type="SUPFAM" id="SSF58104">
    <property type="entry name" value="Methyl-accepting chemotaxis protein (MCP) signaling domain"/>
    <property type="match status" value="1"/>
</dbReference>
<feature type="domain" description="T-SNARE coiled-coil homology" evidence="12">
    <location>
        <begin position="570"/>
        <end position="618"/>
    </location>
</feature>
<keyword evidence="6 8" id="KW-0807">Transducer</keyword>
<dbReference type="CDD" id="cd06225">
    <property type="entry name" value="HAMP"/>
    <property type="match status" value="1"/>
</dbReference>
<evidence type="ECO:0000313" key="15">
    <source>
        <dbReference type="EMBL" id="GLP98356.1"/>
    </source>
</evidence>
<organism evidence="15 16">
    <name type="scientific">Methylophaga thalassica</name>
    <dbReference type="NCBI Taxonomy" id="40223"/>
    <lineage>
        <taxon>Bacteria</taxon>
        <taxon>Pseudomonadati</taxon>
        <taxon>Pseudomonadota</taxon>
        <taxon>Gammaproteobacteria</taxon>
        <taxon>Thiotrichales</taxon>
        <taxon>Piscirickettsiaceae</taxon>
        <taxon>Methylophaga</taxon>
    </lineage>
</organism>
<feature type="domain" description="HBM" evidence="14">
    <location>
        <begin position="51"/>
        <end position="292"/>
    </location>
</feature>
<protein>
    <submittedName>
        <fullName evidence="15">Methyl-accepting chemotaxis protein</fullName>
    </submittedName>
</protein>
<evidence type="ECO:0000256" key="6">
    <source>
        <dbReference type="ARBA" id="ARBA00023224"/>
    </source>
</evidence>
<evidence type="ECO:0000256" key="9">
    <source>
        <dbReference type="SAM" id="Coils"/>
    </source>
</evidence>
<evidence type="ECO:0000256" key="10">
    <source>
        <dbReference type="SAM" id="Phobius"/>
    </source>
</evidence>
<dbReference type="PROSITE" id="PS50111">
    <property type="entry name" value="CHEMOTAXIS_TRANSDUC_2"/>
    <property type="match status" value="1"/>
</dbReference>
<evidence type="ECO:0000313" key="16">
    <source>
        <dbReference type="Proteomes" id="UP001161423"/>
    </source>
</evidence>
<dbReference type="Proteomes" id="UP001161423">
    <property type="component" value="Unassembled WGS sequence"/>
</dbReference>
<evidence type="ECO:0000259" key="12">
    <source>
        <dbReference type="PROSITE" id="PS50192"/>
    </source>
</evidence>
<dbReference type="PANTHER" id="PTHR32089">
    <property type="entry name" value="METHYL-ACCEPTING CHEMOTAXIS PROTEIN MCPB"/>
    <property type="match status" value="1"/>
</dbReference>
<evidence type="ECO:0000256" key="3">
    <source>
        <dbReference type="ARBA" id="ARBA00022692"/>
    </source>
</evidence>
<gene>
    <name evidence="15" type="ORF">GCM10007891_02100</name>
</gene>
<dbReference type="PANTHER" id="PTHR32089:SF119">
    <property type="entry name" value="METHYL-ACCEPTING CHEMOTAXIS PROTEIN CTPL"/>
    <property type="match status" value="1"/>
</dbReference>
<dbReference type="Pfam" id="PF00672">
    <property type="entry name" value="HAMP"/>
    <property type="match status" value="1"/>
</dbReference>
<dbReference type="SMART" id="SM01358">
    <property type="entry name" value="HBM"/>
    <property type="match status" value="1"/>
</dbReference>
<evidence type="ECO:0000256" key="2">
    <source>
        <dbReference type="ARBA" id="ARBA00022519"/>
    </source>
</evidence>
<dbReference type="InterPro" id="IPR000727">
    <property type="entry name" value="T_SNARE_dom"/>
</dbReference>
<keyword evidence="2" id="KW-0997">Cell inner membrane</keyword>
<evidence type="ECO:0000256" key="5">
    <source>
        <dbReference type="ARBA" id="ARBA00023136"/>
    </source>
</evidence>
<evidence type="ECO:0000259" key="14">
    <source>
        <dbReference type="PROSITE" id="PS51753"/>
    </source>
</evidence>
<dbReference type="CDD" id="cd11386">
    <property type="entry name" value="MCP_signal"/>
    <property type="match status" value="1"/>
</dbReference>
<dbReference type="PROSITE" id="PS50885">
    <property type="entry name" value="HAMP"/>
    <property type="match status" value="1"/>
</dbReference>
<name>A0ABQ5TPT4_9GAMM</name>
<feature type="domain" description="Methyl-accepting transducer" evidence="11">
    <location>
        <begin position="383"/>
        <end position="619"/>
    </location>
</feature>
<keyword evidence="9" id="KW-0175">Coiled coil</keyword>
<dbReference type="EMBL" id="BSND01000003">
    <property type="protein sequence ID" value="GLP98356.1"/>
    <property type="molecule type" value="Genomic_DNA"/>
</dbReference>
<feature type="coiled-coil region" evidence="9">
    <location>
        <begin position="85"/>
        <end position="131"/>
    </location>
</feature>
<reference evidence="15" key="1">
    <citation type="journal article" date="2014" name="Int. J. Syst. Evol. Microbiol.">
        <title>Complete genome of a new Firmicutes species belonging to the dominant human colonic microbiota ('Ruminococcus bicirculans') reveals two chromosomes and a selective capacity to utilize plant glucans.</title>
        <authorList>
            <consortium name="NISC Comparative Sequencing Program"/>
            <person name="Wegmann U."/>
            <person name="Louis P."/>
            <person name="Goesmann A."/>
            <person name="Henrissat B."/>
            <person name="Duncan S.H."/>
            <person name="Flint H.J."/>
        </authorList>
    </citation>
    <scope>NUCLEOTIDE SEQUENCE</scope>
    <source>
        <strain evidence="15">NBRC 102424</strain>
    </source>
</reference>
<dbReference type="PROSITE" id="PS50192">
    <property type="entry name" value="T_SNARE"/>
    <property type="match status" value="1"/>
</dbReference>
<comment type="similarity">
    <text evidence="7">Belongs to the methyl-accepting chemotaxis (MCP) protein family.</text>
</comment>
<keyword evidence="4 10" id="KW-1133">Transmembrane helix</keyword>
<dbReference type="Pfam" id="PF00015">
    <property type="entry name" value="MCPsignal"/>
    <property type="match status" value="1"/>
</dbReference>
<evidence type="ECO:0000256" key="7">
    <source>
        <dbReference type="ARBA" id="ARBA00029447"/>
    </source>
</evidence>
<reference evidence="15" key="2">
    <citation type="submission" date="2023-01" db="EMBL/GenBank/DDBJ databases">
        <title>Draft genome sequence of Methylophaga thalassica strain NBRC 102424.</title>
        <authorList>
            <person name="Sun Q."/>
            <person name="Mori K."/>
        </authorList>
    </citation>
    <scope>NUCLEOTIDE SEQUENCE</scope>
    <source>
        <strain evidence="15">NBRC 102424</strain>
    </source>
</reference>
<keyword evidence="16" id="KW-1185">Reference proteome</keyword>
<sequence>MSIGNIYHNASVMKKSMIPPAVMTVMLTILLIVITTNLKTVSNNIDNVVYNLAPDTDLAAQIMNKVNEKRLQVKNYIKTSDNSNVEKFKTIADELQQLITTAQAEIKAPDRVKLINEIDELNSRYDEAFHNDVVANMSIRNNIVYDNLNKNGKLAEKSLDGILNSAHDNYDIEATFYAGETLKSFLLSRLYVFKYLDTNSIDDNNLAQKELESTQQWLEELLANTIDNQSLQSAREAAIKIEAYKNGFIELVAAITKRNNAINNVLDTNGPIISSKTQALKDSVFKSMIEQGEQAKTNIIKTERFSYLVYAIAAIAGIFISFKLAQGIVNPIEKMKGVMDKVADGNLTLRIDIDNKDELGQFADNFNQFVAQLEQLIREIALATEHLSTAAEETSSVTRDSTQNILKQQNETSLVATAINEMTATVREVATNTEQASLAASNGDREVRSGQLVIKQMVESIGRLVNEIEDSSGVIQTLKTGSVNIETVLDVIKSIAEQTNLLALNAAIEAARAGEQGRGFAVVADEVRSLAQKTQESTLEIEQLIATLQSNADDAVNSMNSNKLSVSALAEKTSQATESLNSITSVVSSITEMNAQIATAAEEQSYVVEEVNNNVHNIQIISESNATASQQISSANNEIADLSAKLKIQVMRFQVS</sequence>
<keyword evidence="2" id="KW-1003">Cell membrane</keyword>
<dbReference type="PRINTS" id="PR00260">
    <property type="entry name" value="CHEMTRNSDUCR"/>
</dbReference>
<dbReference type="SMART" id="SM00304">
    <property type="entry name" value="HAMP"/>
    <property type="match status" value="1"/>
</dbReference>
<feature type="domain" description="HAMP" evidence="13">
    <location>
        <begin position="326"/>
        <end position="378"/>
    </location>
</feature>
<dbReference type="RefSeq" id="WP_284722149.1">
    <property type="nucleotide sequence ID" value="NZ_BSND01000003.1"/>
</dbReference>
<evidence type="ECO:0000256" key="4">
    <source>
        <dbReference type="ARBA" id="ARBA00022989"/>
    </source>
</evidence>
<feature type="transmembrane region" description="Helical" evidence="10">
    <location>
        <begin position="307"/>
        <end position="325"/>
    </location>
</feature>
<proteinExistence type="inferred from homology"/>
<feature type="transmembrane region" description="Helical" evidence="10">
    <location>
        <begin position="21"/>
        <end position="38"/>
    </location>
</feature>
<dbReference type="InterPro" id="IPR004089">
    <property type="entry name" value="MCPsignal_dom"/>
</dbReference>
<dbReference type="Gene3D" id="1.10.287.950">
    <property type="entry name" value="Methyl-accepting chemotaxis protein"/>
    <property type="match status" value="1"/>
</dbReference>
<dbReference type="SMART" id="SM00283">
    <property type="entry name" value="MA"/>
    <property type="match status" value="1"/>
</dbReference>
<dbReference type="PROSITE" id="PS51753">
    <property type="entry name" value="HBM"/>
    <property type="match status" value="1"/>
</dbReference>
<keyword evidence="3 10" id="KW-0812">Transmembrane</keyword>
<accession>A0ABQ5TPT4</accession>